<reference evidence="2" key="2">
    <citation type="journal article" date="2015" name="Fish Shellfish Immunol.">
        <title>Early steps in the European eel (Anguilla anguilla)-Vibrio vulnificus interaction in the gills: Role of the RtxA13 toxin.</title>
        <authorList>
            <person name="Callol A."/>
            <person name="Pajuelo D."/>
            <person name="Ebbesson L."/>
            <person name="Teles M."/>
            <person name="MacKenzie S."/>
            <person name="Amaro C."/>
        </authorList>
    </citation>
    <scope>NUCLEOTIDE SEQUENCE</scope>
</reference>
<feature type="transmembrane region" description="Helical" evidence="1">
    <location>
        <begin position="21"/>
        <end position="41"/>
    </location>
</feature>
<name>A0A0E9WHM3_ANGAN</name>
<evidence type="ECO:0000256" key="1">
    <source>
        <dbReference type="SAM" id="Phobius"/>
    </source>
</evidence>
<sequence length="80" mass="8964">MIISKKYQTITTVIQTIIKQYFCDTFMLFVLHVNVLLYIQLSGNPCHESFSTVSETRAPAIQSGAAMTVTCSYGFYGTQL</sequence>
<organism evidence="2">
    <name type="scientific">Anguilla anguilla</name>
    <name type="common">European freshwater eel</name>
    <name type="synonym">Muraena anguilla</name>
    <dbReference type="NCBI Taxonomy" id="7936"/>
    <lineage>
        <taxon>Eukaryota</taxon>
        <taxon>Metazoa</taxon>
        <taxon>Chordata</taxon>
        <taxon>Craniata</taxon>
        <taxon>Vertebrata</taxon>
        <taxon>Euteleostomi</taxon>
        <taxon>Actinopterygii</taxon>
        <taxon>Neopterygii</taxon>
        <taxon>Teleostei</taxon>
        <taxon>Anguilliformes</taxon>
        <taxon>Anguillidae</taxon>
        <taxon>Anguilla</taxon>
    </lineage>
</organism>
<keyword evidence="1" id="KW-1133">Transmembrane helix</keyword>
<evidence type="ECO:0000313" key="2">
    <source>
        <dbReference type="EMBL" id="JAH88988.1"/>
    </source>
</evidence>
<reference evidence="2" key="1">
    <citation type="submission" date="2014-11" db="EMBL/GenBank/DDBJ databases">
        <authorList>
            <person name="Amaro Gonzalez C."/>
        </authorList>
    </citation>
    <scope>NUCLEOTIDE SEQUENCE</scope>
</reference>
<dbReference type="EMBL" id="GBXM01019589">
    <property type="protein sequence ID" value="JAH88988.1"/>
    <property type="molecule type" value="Transcribed_RNA"/>
</dbReference>
<proteinExistence type="predicted"/>
<protein>
    <submittedName>
        <fullName evidence="2">Uncharacterized protein</fullName>
    </submittedName>
</protein>
<keyword evidence="1" id="KW-0812">Transmembrane</keyword>
<dbReference type="AlphaFoldDB" id="A0A0E9WHM3"/>
<accession>A0A0E9WHM3</accession>
<keyword evidence="1" id="KW-0472">Membrane</keyword>